<keyword evidence="1" id="KW-0732">Signal</keyword>
<keyword evidence="3" id="KW-1185">Reference proteome</keyword>
<feature type="signal peptide" evidence="1">
    <location>
        <begin position="1"/>
        <end position="17"/>
    </location>
</feature>
<feature type="chain" id="PRO_5013334971" description="OTU domain-containing protein" evidence="1">
    <location>
        <begin position="18"/>
        <end position="352"/>
    </location>
</feature>
<reference evidence="2 3" key="1">
    <citation type="submission" date="2016-10" db="EMBL/GenBank/DDBJ databases">
        <title>Reductive evolution of mitochondrial metabolism and differential evolution of invasion-related proteins in Cryptosporidium.</title>
        <authorList>
            <person name="Liu S."/>
            <person name="Roellig D.M."/>
            <person name="Guo Y."/>
            <person name="Li N."/>
            <person name="Frace M.A."/>
            <person name="Tang K."/>
            <person name="Zhang L."/>
            <person name="Feng Y."/>
            <person name="Xiao L."/>
        </authorList>
    </citation>
    <scope>NUCLEOTIDE SEQUENCE [LARGE SCALE GENOMIC DNA]</scope>
    <source>
        <strain evidence="2">39726</strain>
    </source>
</reference>
<protein>
    <recommendedName>
        <fullName evidence="4">OTU domain-containing protein</fullName>
    </recommendedName>
</protein>
<gene>
    <name evidence="2" type="ORF">cubi_02694</name>
</gene>
<dbReference type="Proteomes" id="UP000186176">
    <property type="component" value="Unassembled WGS sequence"/>
</dbReference>
<dbReference type="RefSeq" id="XP_028875112.1">
    <property type="nucleotide sequence ID" value="XM_029019705.1"/>
</dbReference>
<dbReference type="AlphaFoldDB" id="A0A1J4MLJ5"/>
<dbReference type="OrthoDB" id="339465at2759"/>
<dbReference type="VEuPathDB" id="CryptoDB:cubi_02694"/>
<evidence type="ECO:0000313" key="3">
    <source>
        <dbReference type="Proteomes" id="UP000186176"/>
    </source>
</evidence>
<comment type="caution">
    <text evidence="2">The sequence shown here is derived from an EMBL/GenBank/DDBJ whole genome shotgun (WGS) entry which is preliminary data.</text>
</comment>
<accession>A0A1J4MLJ5</accession>
<sequence>MHLRVLLSIAFFSFIYDFRVFSIDSPKSIALHEVDESVIQKEINARHNIGSKTSNSHSLLTRLAPFNYCGTLSKLVRSKYQWKDVSFIWQKRFRRFGYWVCFRDCGGGGDCLYSSIISSLNLNNTNVSSLRMLVADRFVGLNTTSIYSPNKNVKAVDINKIIDAAGNILSTSNSTNSTYTGSSSGFNSTEILSNWNETIYLERMNILATMEAIGEWQDSWSPASILNNDFVYGVDVSTNIKKAFLVHKLLSKPGNTHWGNEWDVNYIESIYDVKVIILWKNRGIFYPTLGNKQGFKRIVLIYYDDYIGHFQVVGIKKMNSSFRSDLLSVFEKERVPTSLKKLYKDDTSNDLE</sequence>
<name>A0A1J4MLJ5_9CRYT</name>
<proteinExistence type="predicted"/>
<dbReference type="EMBL" id="LRBP01000013">
    <property type="protein sequence ID" value="OII73892.1"/>
    <property type="molecule type" value="Genomic_DNA"/>
</dbReference>
<organism evidence="2 3">
    <name type="scientific">Cryptosporidium ubiquitum</name>
    <dbReference type="NCBI Taxonomy" id="857276"/>
    <lineage>
        <taxon>Eukaryota</taxon>
        <taxon>Sar</taxon>
        <taxon>Alveolata</taxon>
        <taxon>Apicomplexa</taxon>
        <taxon>Conoidasida</taxon>
        <taxon>Coccidia</taxon>
        <taxon>Eucoccidiorida</taxon>
        <taxon>Eimeriorina</taxon>
        <taxon>Cryptosporidiidae</taxon>
        <taxon>Cryptosporidium</taxon>
    </lineage>
</organism>
<evidence type="ECO:0008006" key="4">
    <source>
        <dbReference type="Google" id="ProtNLM"/>
    </source>
</evidence>
<evidence type="ECO:0000313" key="2">
    <source>
        <dbReference type="EMBL" id="OII73892.1"/>
    </source>
</evidence>
<evidence type="ECO:0000256" key="1">
    <source>
        <dbReference type="SAM" id="SignalP"/>
    </source>
</evidence>
<dbReference type="GeneID" id="39979484"/>